<dbReference type="EMBL" id="VDFP01000176">
    <property type="protein sequence ID" value="MQS77306.1"/>
    <property type="molecule type" value="Genomic_DNA"/>
</dbReference>
<dbReference type="NCBIfam" id="TIGR02167">
    <property type="entry name" value="Liste_lipo_26"/>
    <property type="match status" value="3"/>
</dbReference>
<dbReference type="InterPro" id="IPR032675">
    <property type="entry name" value="LRR_dom_sf"/>
</dbReference>
<dbReference type="Pfam" id="PF03382">
    <property type="entry name" value="DUF285"/>
    <property type="match status" value="1"/>
</dbReference>
<evidence type="ECO:0000313" key="2">
    <source>
        <dbReference type="Proteomes" id="UP000414364"/>
    </source>
</evidence>
<dbReference type="RefSeq" id="WP_192918007.1">
    <property type="nucleotide sequence ID" value="NZ_VDFP01000176.1"/>
</dbReference>
<dbReference type="AlphaFoldDB" id="A0A5P0ZSV3"/>
<accession>A0A5P0ZSV3</accession>
<evidence type="ECO:0000313" key="1">
    <source>
        <dbReference type="EMBL" id="MQS77306.1"/>
    </source>
</evidence>
<dbReference type="InterPro" id="IPR011889">
    <property type="entry name" value="Liste_lipo_26"/>
</dbReference>
<gene>
    <name evidence="1" type="ORF">FHL06_13395</name>
</gene>
<dbReference type="Gene3D" id="3.80.10.10">
    <property type="entry name" value="Ribonuclease Inhibitor"/>
    <property type="match status" value="1"/>
</dbReference>
<dbReference type="SUPFAM" id="SSF52047">
    <property type="entry name" value="RNI-like"/>
    <property type="match status" value="1"/>
</dbReference>
<comment type="caution">
    <text evidence="1">The sequence shown here is derived from an EMBL/GenBank/DDBJ whole genome shotgun (WGS) entry which is preliminary data.</text>
</comment>
<reference evidence="1 2" key="1">
    <citation type="journal article" date="2019" name="Syst. Appl. Microbiol.">
        <title>Polyphasic characterization of two novel Lactobacillus spp. isolated from blown salami packages: Description of Lactobacillus halodurans sp. nov. and Lactobacillus salsicarnum sp. nov.</title>
        <authorList>
            <person name="Schuster J.A."/>
            <person name="Klingl A."/>
            <person name="Vogel R.F."/>
            <person name="Ehrmann M.A."/>
        </authorList>
    </citation>
    <scope>NUCLEOTIDE SEQUENCE [LARGE SCALE GENOMIC DNA]</scope>
    <source>
        <strain evidence="1 2">TMW 1.2172</strain>
    </source>
</reference>
<organism evidence="1 2">
    <name type="scientific">Companilactobacillus halodurans</name>
    <dbReference type="NCBI Taxonomy" id="2584183"/>
    <lineage>
        <taxon>Bacteria</taxon>
        <taxon>Bacillati</taxon>
        <taxon>Bacillota</taxon>
        <taxon>Bacilli</taxon>
        <taxon>Lactobacillales</taxon>
        <taxon>Lactobacillaceae</taxon>
        <taxon>Companilactobacillus</taxon>
    </lineage>
</organism>
<name>A0A5P0ZSV3_9LACO</name>
<dbReference type="InterPro" id="IPR005046">
    <property type="entry name" value="DUF285"/>
</dbReference>
<sequence length="250" mass="27890">MDTSQVTDMSQMFLDCHSLKKLDLSSFKTNQVQNMSHMFGGCRDLKSLNISNFDTSQVTDMTGMFAGGETLEELDLSSFDTIQVKDMSNMFESSDALKSIKLGKKFVVPNKQKKDLKLVNKTWVDIGKGTRDNPKPANKAGITSEDLLSEDNKGDWVVKPDREYKGPFTVQINNNLVDGLIIEVPESIRPEYVGSTFEVAVPEKSGYKADKKTVKVMALDSKLSSTDFVVYHKIAQPEVETKKTEVKPTV</sequence>
<dbReference type="Proteomes" id="UP000414364">
    <property type="component" value="Unassembled WGS sequence"/>
</dbReference>
<protein>
    <submittedName>
        <fullName evidence="1">BspA family leucine-rich repeat surface protein</fullName>
    </submittedName>
</protein>
<feature type="non-terminal residue" evidence="1">
    <location>
        <position position="250"/>
    </location>
</feature>
<proteinExistence type="predicted"/>